<dbReference type="RefSeq" id="WP_139825949.1">
    <property type="nucleotide sequence ID" value="NZ_AP022614.1"/>
</dbReference>
<evidence type="ECO:0000313" key="2">
    <source>
        <dbReference type="EMBL" id="BBZ43663.1"/>
    </source>
</evidence>
<dbReference type="EMBL" id="AP022614">
    <property type="protein sequence ID" value="BBZ43663.1"/>
    <property type="molecule type" value="Genomic_DNA"/>
</dbReference>
<dbReference type="Gene3D" id="3.30.870.10">
    <property type="entry name" value="Endonuclease Chain A"/>
    <property type="match status" value="1"/>
</dbReference>
<keyword evidence="3" id="KW-1185">Reference proteome</keyword>
<evidence type="ECO:0008006" key="4">
    <source>
        <dbReference type="Google" id="ProtNLM"/>
    </source>
</evidence>
<gene>
    <name evidence="2" type="ORF">MPRM_09440</name>
</gene>
<dbReference type="AlphaFoldDB" id="A0A7I7YRT8"/>
<sequence length="919" mass="99238">MTRARLELHSPLSLLKLWQRRPDNAGLYELLVIGYTFDLAFIEQRVVGVARGLGARVTLLGDAQQGIHDPVDIRQAGRAYQHGHVVCRGAFHPKLALLVGETDVWAAIGSGNPTCAGWAFNDELWIVIRSQRDTGPQAMVQLGAWLAGIAQHASIAMPSWISATLIQIADMVTPQTVDDSESDLQLLGNIAESLMGQLPTGPVASLRLSAPFFDPDGAAVRALVGRMQPAELTIAMQPTLGSYNGETLTAAVEAVEAAEFRHLSEEGNRISHGKLVEWTDGVTTKAMIGSPNLSRAALLKSASAGGNCELAVIYPVAESLLPDGARVPHDDVRSTSTLPAVVEGRSAAAVTVLGARRTESTVVVELVASVAVTVAIEMSSSAAPGEWRKRHQIDITEARTVIETSFLAPEAAGTAVRAIAQFADSRYVSQVVFLTDTAKCLSRVGKSSVPRLTRDYGDIFTDPELLARFEYDLLNLLRANAVHRVAQPTSGAAPVAPGIDDDDRWGAWLNTVETVLGPSLAGGLFPTATVVGATVSANMWSIDSDDPIAASPEDDEVIDADAAEDSVRREPPDIPAEQRQRYRQWAKRLRRGVTQDPPPSVDLRMLVTQLHLDLLAAGVWEDDNDWLDCLAEVLVKTPPAGDEIPERGEPYLGALIAVGLALMSGEATLSGGRPSDTVFQRTWDQVSLWAAMANPDLIDHYLYQTTQAYSRVADREQVDAIIALAQAVMEDPNARIRAAFEEAGIDPVFVDGAWVAECGSAQPRALAVRLATLIGEHSNKFAVLARGERGCCVLLYCGSTLAVAESTSQIWRVCHKTLPFCYPGIDVRGRAAPRQDFPTPTGNCAAGPGSCTRRRDRAQRRAPDRRIEVTRSPVDGAGHRPRLPLFAWQSPFWNRTCGGMENSRSGWRAFSRTHMSDDN</sequence>
<evidence type="ECO:0000256" key="1">
    <source>
        <dbReference type="SAM" id="MobiDB-lite"/>
    </source>
</evidence>
<protein>
    <recommendedName>
        <fullName evidence="4">PLD phosphodiesterase domain-containing protein</fullName>
    </recommendedName>
</protein>
<name>A0A7I7YRT8_9MYCO</name>
<evidence type="ECO:0000313" key="3">
    <source>
        <dbReference type="Proteomes" id="UP000467105"/>
    </source>
</evidence>
<dbReference type="OrthoDB" id="3777082at2"/>
<dbReference type="Proteomes" id="UP000467105">
    <property type="component" value="Chromosome"/>
</dbReference>
<feature type="region of interest" description="Disordered" evidence="1">
    <location>
        <begin position="833"/>
        <end position="863"/>
    </location>
</feature>
<organism evidence="2 3">
    <name type="scientific">Mycobacterium parmense</name>
    <dbReference type="NCBI Taxonomy" id="185642"/>
    <lineage>
        <taxon>Bacteria</taxon>
        <taxon>Bacillati</taxon>
        <taxon>Actinomycetota</taxon>
        <taxon>Actinomycetes</taxon>
        <taxon>Mycobacteriales</taxon>
        <taxon>Mycobacteriaceae</taxon>
        <taxon>Mycobacterium</taxon>
        <taxon>Mycobacterium simiae complex</taxon>
    </lineage>
</organism>
<reference evidence="2 3" key="1">
    <citation type="journal article" date="2019" name="Emerg. Microbes Infect.">
        <title>Comprehensive subspecies identification of 175 nontuberculous mycobacteria species based on 7547 genomic profiles.</title>
        <authorList>
            <person name="Matsumoto Y."/>
            <person name="Kinjo T."/>
            <person name="Motooka D."/>
            <person name="Nabeya D."/>
            <person name="Jung N."/>
            <person name="Uechi K."/>
            <person name="Horii T."/>
            <person name="Iida T."/>
            <person name="Fujita J."/>
            <person name="Nakamura S."/>
        </authorList>
    </citation>
    <scope>NUCLEOTIDE SEQUENCE [LARGE SCALE GENOMIC DNA]</scope>
    <source>
        <strain evidence="2 3">JCM 14742</strain>
    </source>
</reference>
<proteinExistence type="predicted"/>
<accession>A0A7I7YRT8</accession>